<dbReference type="GO" id="GO:0016989">
    <property type="term" value="F:sigma factor antagonist activity"/>
    <property type="evidence" value="ECO:0007669"/>
    <property type="project" value="TreeGrafter"/>
</dbReference>
<name>A0A1N6EWH6_9BACT</name>
<evidence type="ECO:0000256" key="1">
    <source>
        <dbReference type="SAM" id="Phobius"/>
    </source>
</evidence>
<evidence type="ECO:0000259" key="3">
    <source>
        <dbReference type="Pfam" id="PF16344"/>
    </source>
</evidence>
<dbReference type="Proteomes" id="UP000185003">
    <property type="component" value="Unassembled WGS sequence"/>
</dbReference>
<dbReference type="EMBL" id="FSRA01000001">
    <property type="protein sequence ID" value="SIN87415.1"/>
    <property type="molecule type" value="Genomic_DNA"/>
</dbReference>
<sequence>MNREEVISLMEKYAAGSLSAEEEQHFRSWMEQVSPAEFQSLLNEASHIPAAFKAWQSPSPEFIQRLEQRLDERSGKTKIFTLTRMVAAASVIVLAVIAAVFYYNREPQARTLAQQEQQPDVHPGGNRATLQLGDGTVIALDSANEGELTRQGNTRIIKLANGQLAYQGGDEHAVPVFNTITTPNGGQYQIELPDGSKAWLNAASSLRFPSYFAGGERVVELEGEGYFEIAANAAQPFRVKIREGVVEVLGTSFNINAYADESAARTTLLQGAVKVHKGTAAMLLKPGQQAVMSNGTITRLPNADTEQAIAWKNGFFQFDGIGLPELMRQISRWYNLEVKFEGKIPEREFAGKISRDVNLQDVLKALQINGVNFKRTGNILVVTP</sequence>
<protein>
    <submittedName>
        <fullName evidence="4">FecR protein</fullName>
    </submittedName>
</protein>
<dbReference type="PANTHER" id="PTHR30273">
    <property type="entry name" value="PERIPLASMIC SIGNAL SENSOR AND SIGMA FACTOR ACTIVATOR FECR-RELATED"/>
    <property type="match status" value="1"/>
</dbReference>
<reference evidence="4 5" key="1">
    <citation type="submission" date="2016-11" db="EMBL/GenBank/DDBJ databases">
        <authorList>
            <person name="Jaros S."/>
            <person name="Januszkiewicz K."/>
            <person name="Wedrychowicz H."/>
        </authorList>
    </citation>
    <scope>NUCLEOTIDE SEQUENCE [LARGE SCALE GENOMIC DNA]</scope>
    <source>
        <strain evidence="4 5">DSM 24787</strain>
    </source>
</reference>
<dbReference type="Pfam" id="PF04773">
    <property type="entry name" value="FecR"/>
    <property type="match status" value="1"/>
</dbReference>
<proteinExistence type="predicted"/>
<dbReference type="InterPro" id="IPR006860">
    <property type="entry name" value="FecR"/>
</dbReference>
<accession>A0A1N6EWH6</accession>
<evidence type="ECO:0000313" key="5">
    <source>
        <dbReference type="Proteomes" id="UP000185003"/>
    </source>
</evidence>
<evidence type="ECO:0000313" key="4">
    <source>
        <dbReference type="EMBL" id="SIN87415.1"/>
    </source>
</evidence>
<dbReference type="AlphaFoldDB" id="A0A1N6EWH6"/>
<keyword evidence="5" id="KW-1185">Reference proteome</keyword>
<dbReference type="InterPro" id="IPR032508">
    <property type="entry name" value="FecR_C"/>
</dbReference>
<dbReference type="Pfam" id="PF16344">
    <property type="entry name" value="FecR_C"/>
    <property type="match status" value="1"/>
</dbReference>
<feature type="domain" description="FecR protein" evidence="2">
    <location>
        <begin position="179"/>
        <end position="274"/>
    </location>
</feature>
<keyword evidence="1" id="KW-0812">Transmembrane</keyword>
<dbReference type="PIRSF" id="PIRSF018266">
    <property type="entry name" value="FecR"/>
    <property type="match status" value="1"/>
</dbReference>
<feature type="transmembrane region" description="Helical" evidence="1">
    <location>
        <begin position="79"/>
        <end position="103"/>
    </location>
</feature>
<dbReference type="Gene3D" id="2.60.120.1440">
    <property type="match status" value="1"/>
</dbReference>
<keyword evidence="1" id="KW-0472">Membrane</keyword>
<evidence type="ECO:0000259" key="2">
    <source>
        <dbReference type="Pfam" id="PF04773"/>
    </source>
</evidence>
<feature type="domain" description="Protein FecR C-terminal" evidence="3">
    <location>
        <begin position="316"/>
        <end position="381"/>
    </location>
</feature>
<organism evidence="4 5">
    <name type="scientific">Chitinophaga niabensis</name>
    <dbReference type="NCBI Taxonomy" id="536979"/>
    <lineage>
        <taxon>Bacteria</taxon>
        <taxon>Pseudomonadati</taxon>
        <taxon>Bacteroidota</taxon>
        <taxon>Chitinophagia</taxon>
        <taxon>Chitinophagales</taxon>
        <taxon>Chitinophagaceae</taxon>
        <taxon>Chitinophaga</taxon>
    </lineage>
</organism>
<dbReference type="RefSeq" id="WP_074238980.1">
    <property type="nucleotide sequence ID" value="NZ_FSRA01000001.1"/>
</dbReference>
<dbReference type="OrthoDB" id="625980at2"/>
<dbReference type="STRING" id="536979.SAMN04488055_1875"/>
<dbReference type="PANTHER" id="PTHR30273:SF2">
    <property type="entry name" value="PROTEIN FECR"/>
    <property type="match status" value="1"/>
</dbReference>
<dbReference type="InterPro" id="IPR012373">
    <property type="entry name" value="Ferrdict_sens_TM"/>
</dbReference>
<keyword evidence="1" id="KW-1133">Transmembrane helix</keyword>
<gene>
    <name evidence="4" type="ORF">SAMN04488055_1875</name>
</gene>
<dbReference type="Gene3D" id="3.55.50.30">
    <property type="match status" value="1"/>
</dbReference>